<sequence length="352" mass="39560">MSAADPAPAEDFATAVLDWFERHGRHDLPWQHPATPYRVWISEVMLQQTQVSTVIPYFERFLARFPDVESLAAADRDDVLAHWAGLGYYARARNLHRCARMLVSQHNGEFPHALDDVAALPGIGRSTAGAILSLSRNAPHAILDGNVKRVLARYYAVPGWPGQTAVARRLWTLSEAVTPRRRARDFNQAMMDLGATVCNRQPQCQRCPLRSDCRGLAEGDPTVYPGRRPRRQKPLRQTTMLIIHGHGGILLERRPDTGIWAGLWSLPEATGDPETWAREQLGAGIQLLEESPATLRHEFTHFSLEIQPVRGRLMDETVVADNDRLWYDPLSDEAPGLPAPVHRLIHQKEPSE</sequence>
<dbReference type="InterPro" id="IPR011257">
    <property type="entry name" value="DNA_glycosylase"/>
</dbReference>
<dbReference type="Gene3D" id="1.10.340.30">
    <property type="entry name" value="Hypothetical protein, domain 2"/>
    <property type="match status" value="1"/>
</dbReference>
<evidence type="ECO:0000256" key="5">
    <source>
        <dbReference type="ARBA" id="ARBA00022023"/>
    </source>
</evidence>
<name>A0ABV3T7W6_9GAMM</name>
<evidence type="ECO:0000256" key="8">
    <source>
        <dbReference type="ARBA" id="ARBA00022763"/>
    </source>
</evidence>
<evidence type="ECO:0000256" key="14">
    <source>
        <dbReference type="RuleBase" id="RU365096"/>
    </source>
</evidence>
<feature type="domain" description="HhH-GPD" evidence="15">
    <location>
        <begin position="45"/>
        <end position="196"/>
    </location>
</feature>
<keyword evidence="10 14" id="KW-0408">Iron</keyword>
<protein>
    <recommendedName>
        <fullName evidence="5 14">Adenine DNA glycosylase</fullName>
        <ecNumber evidence="4 14">3.2.2.31</ecNumber>
    </recommendedName>
</protein>
<dbReference type="Gene3D" id="1.10.1670.10">
    <property type="entry name" value="Helix-hairpin-Helix base-excision DNA repair enzymes (C-terminal)"/>
    <property type="match status" value="1"/>
</dbReference>
<evidence type="ECO:0000256" key="4">
    <source>
        <dbReference type="ARBA" id="ARBA00012045"/>
    </source>
</evidence>
<dbReference type="InterPro" id="IPR029119">
    <property type="entry name" value="MutY_C"/>
</dbReference>
<dbReference type="Gene3D" id="3.90.79.10">
    <property type="entry name" value="Nucleoside Triphosphate Pyrophosphohydrolase"/>
    <property type="match status" value="1"/>
</dbReference>
<keyword evidence="13 14" id="KW-0326">Glycosidase</keyword>
<keyword evidence="8 14" id="KW-0227">DNA damage</keyword>
<dbReference type="CDD" id="cd00056">
    <property type="entry name" value="ENDO3c"/>
    <property type="match status" value="1"/>
</dbReference>
<accession>A0ABV3T7W6</accession>
<keyword evidence="12" id="KW-0234">DNA repair</keyword>
<keyword evidence="11" id="KW-0411">Iron-sulfur</keyword>
<dbReference type="PANTHER" id="PTHR42944">
    <property type="entry name" value="ADENINE DNA GLYCOSYLASE"/>
    <property type="match status" value="1"/>
</dbReference>
<evidence type="ECO:0000256" key="12">
    <source>
        <dbReference type="ARBA" id="ARBA00023204"/>
    </source>
</evidence>
<evidence type="ECO:0000256" key="6">
    <source>
        <dbReference type="ARBA" id="ARBA00022485"/>
    </source>
</evidence>
<evidence type="ECO:0000256" key="10">
    <source>
        <dbReference type="ARBA" id="ARBA00023004"/>
    </source>
</evidence>
<dbReference type="CDD" id="cd03431">
    <property type="entry name" value="NUDIX_DNA_Glycosylase_C-MutY"/>
    <property type="match status" value="1"/>
</dbReference>
<evidence type="ECO:0000313" key="16">
    <source>
        <dbReference type="EMBL" id="MEX0431292.1"/>
    </source>
</evidence>
<comment type="caution">
    <text evidence="16">The sequence shown here is derived from an EMBL/GenBank/DDBJ whole genome shotgun (WGS) entry which is preliminary data.</text>
</comment>
<reference evidence="16 17" key="1">
    <citation type="submission" date="2024-02" db="EMBL/GenBank/DDBJ databases">
        <title>New especies of Spiribacter isolated from saline water.</title>
        <authorList>
            <person name="Leon M.J."/>
            <person name="De La Haba R."/>
            <person name="Sanchez-Porro C."/>
            <person name="Ventosa A."/>
        </authorList>
    </citation>
    <scope>NUCLEOTIDE SEQUENCE [LARGE SCALE GENOMIC DNA]</scope>
    <source>
        <strain evidence="17">ag22IC4-189</strain>
    </source>
</reference>
<dbReference type="Pfam" id="PF00730">
    <property type="entry name" value="HhH-GPD"/>
    <property type="match status" value="1"/>
</dbReference>
<evidence type="ECO:0000256" key="1">
    <source>
        <dbReference type="ARBA" id="ARBA00000843"/>
    </source>
</evidence>
<gene>
    <name evidence="16" type="primary">mutY</name>
    <name evidence="16" type="ORF">V6X30_07755</name>
</gene>
<dbReference type="Proteomes" id="UP001556637">
    <property type="component" value="Unassembled WGS sequence"/>
</dbReference>
<evidence type="ECO:0000256" key="2">
    <source>
        <dbReference type="ARBA" id="ARBA00002933"/>
    </source>
</evidence>
<evidence type="ECO:0000256" key="9">
    <source>
        <dbReference type="ARBA" id="ARBA00022801"/>
    </source>
</evidence>
<dbReference type="InterPro" id="IPR015797">
    <property type="entry name" value="NUDIX_hydrolase-like_dom_sf"/>
</dbReference>
<dbReference type="NCBIfam" id="TIGR01084">
    <property type="entry name" value="mutY"/>
    <property type="match status" value="1"/>
</dbReference>
<dbReference type="SUPFAM" id="SSF48150">
    <property type="entry name" value="DNA-glycosylase"/>
    <property type="match status" value="1"/>
</dbReference>
<evidence type="ECO:0000256" key="3">
    <source>
        <dbReference type="ARBA" id="ARBA00008343"/>
    </source>
</evidence>
<dbReference type="EC" id="3.2.2.31" evidence="4 14"/>
<evidence type="ECO:0000256" key="11">
    <source>
        <dbReference type="ARBA" id="ARBA00023014"/>
    </source>
</evidence>
<dbReference type="InterPro" id="IPR000445">
    <property type="entry name" value="HhH_motif"/>
</dbReference>
<dbReference type="Pfam" id="PF14815">
    <property type="entry name" value="NUDIX_4"/>
    <property type="match status" value="1"/>
</dbReference>
<comment type="cofactor">
    <cofactor evidence="14">
        <name>[4Fe-4S] cluster</name>
        <dbReference type="ChEBI" id="CHEBI:49883"/>
    </cofactor>
    <text evidence="14">Binds 1 [4Fe-4S] cluster.</text>
</comment>
<keyword evidence="9" id="KW-0378">Hydrolase</keyword>
<dbReference type="EMBL" id="JBAKFF010000001">
    <property type="protein sequence ID" value="MEX0431292.1"/>
    <property type="molecule type" value="Genomic_DNA"/>
</dbReference>
<dbReference type="InterPro" id="IPR005760">
    <property type="entry name" value="A/G_AdeGlyc_MutY"/>
</dbReference>
<keyword evidence="7" id="KW-0479">Metal-binding</keyword>
<keyword evidence="6" id="KW-0004">4Fe-4S</keyword>
<dbReference type="Pfam" id="PF00633">
    <property type="entry name" value="HHH"/>
    <property type="match status" value="1"/>
</dbReference>
<organism evidence="16 17">
    <name type="scientific">Spiribacter insolitus</name>
    <dbReference type="NCBI Taxonomy" id="3122417"/>
    <lineage>
        <taxon>Bacteria</taxon>
        <taxon>Pseudomonadati</taxon>
        <taxon>Pseudomonadota</taxon>
        <taxon>Gammaproteobacteria</taxon>
        <taxon>Chromatiales</taxon>
        <taxon>Ectothiorhodospiraceae</taxon>
        <taxon>Spiribacter</taxon>
    </lineage>
</organism>
<dbReference type="InterPro" id="IPR044298">
    <property type="entry name" value="MIG/MutY"/>
</dbReference>
<evidence type="ECO:0000313" key="17">
    <source>
        <dbReference type="Proteomes" id="UP001556637"/>
    </source>
</evidence>
<comment type="similarity">
    <text evidence="3 14">Belongs to the Nth/MutY family.</text>
</comment>
<dbReference type="PANTHER" id="PTHR42944:SF1">
    <property type="entry name" value="ADENINE DNA GLYCOSYLASE"/>
    <property type="match status" value="1"/>
</dbReference>
<keyword evidence="17" id="KW-1185">Reference proteome</keyword>
<dbReference type="SMART" id="SM00478">
    <property type="entry name" value="ENDO3c"/>
    <property type="match status" value="1"/>
</dbReference>
<dbReference type="InterPro" id="IPR003265">
    <property type="entry name" value="HhH-GPD_domain"/>
</dbReference>
<proteinExistence type="inferred from homology"/>
<evidence type="ECO:0000256" key="13">
    <source>
        <dbReference type="ARBA" id="ARBA00023295"/>
    </source>
</evidence>
<evidence type="ECO:0000256" key="7">
    <source>
        <dbReference type="ARBA" id="ARBA00022723"/>
    </source>
</evidence>
<comment type="function">
    <text evidence="2">Adenine glycosylase active on G-A mispairs. MutY also corrects error-prone DNA synthesis past GO lesions which are due to the oxidatively damaged form of guanine: 7,8-dihydro-8-oxoguanine (8-oxo-dGTP).</text>
</comment>
<dbReference type="RefSeq" id="WP_367984048.1">
    <property type="nucleotide sequence ID" value="NZ_JBAKFF010000001.1"/>
</dbReference>
<comment type="catalytic activity">
    <reaction evidence="1 14">
        <text>Hydrolyzes free adenine bases from 7,8-dihydro-8-oxoguanine:adenine mismatched double-stranded DNA, leaving an apurinic site.</text>
        <dbReference type="EC" id="3.2.2.31"/>
    </reaction>
</comment>
<evidence type="ECO:0000259" key="15">
    <source>
        <dbReference type="SMART" id="SM00478"/>
    </source>
</evidence>
<dbReference type="InterPro" id="IPR023170">
    <property type="entry name" value="HhH_base_excis_C"/>
</dbReference>
<dbReference type="SUPFAM" id="SSF55811">
    <property type="entry name" value="Nudix"/>
    <property type="match status" value="1"/>
</dbReference>